<evidence type="ECO:0000313" key="2">
    <source>
        <dbReference type="Proteomes" id="UP000050794"/>
    </source>
</evidence>
<accession>A0A183TW97</accession>
<organism evidence="2 3">
    <name type="scientific">Toxocara canis</name>
    <name type="common">Canine roundworm</name>
    <dbReference type="NCBI Taxonomy" id="6265"/>
    <lineage>
        <taxon>Eukaryota</taxon>
        <taxon>Metazoa</taxon>
        <taxon>Ecdysozoa</taxon>
        <taxon>Nematoda</taxon>
        <taxon>Chromadorea</taxon>
        <taxon>Rhabditida</taxon>
        <taxon>Spirurina</taxon>
        <taxon>Ascaridomorpha</taxon>
        <taxon>Ascaridoidea</taxon>
        <taxon>Toxocaridae</taxon>
        <taxon>Toxocara</taxon>
    </lineage>
</organism>
<dbReference type="WBParaSite" id="TCNE_0000051601-mRNA-1">
    <property type="protein sequence ID" value="TCNE_0000051601-mRNA-1"/>
    <property type="gene ID" value="TCNE_0000051601"/>
</dbReference>
<gene>
    <name evidence="1" type="ORF">TCNE_LOCUS517</name>
</gene>
<evidence type="ECO:0000313" key="3">
    <source>
        <dbReference type="WBParaSite" id="TCNE_0000051601-mRNA-1"/>
    </source>
</evidence>
<dbReference type="Proteomes" id="UP000050794">
    <property type="component" value="Unassembled WGS sequence"/>
</dbReference>
<dbReference type="EMBL" id="UYWY01000249">
    <property type="protein sequence ID" value="VDM24373.1"/>
    <property type="molecule type" value="Genomic_DNA"/>
</dbReference>
<keyword evidence="2" id="KW-1185">Reference proteome</keyword>
<sequence length="155" mass="17756">MLMCLYCTERDYELRVQLSIRDTDTENTVLIEQSTRSFSANYPLRNEVLDKIATTPASDITKVPKFIGERSFGSHGLRNGGSDIHRPPFWGVKRERKRNVYGDAMGRMHNKCGHDSESSEVDTDALLLSESFHERWANALEAQDEWTGNMARSER</sequence>
<reference evidence="3" key="1">
    <citation type="submission" date="2016-06" db="UniProtKB">
        <authorList>
            <consortium name="WormBaseParasite"/>
        </authorList>
    </citation>
    <scope>IDENTIFICATION</scope>
</reference>
<protein>
    <submittedName>
        <fullName evidence="1 3">Uncharacterized protein</fullName>
    </submittedName>
</protein>
<evidence type="ECO:0000313" key="1">
    <source>
        <dbReference type="EMBL" id="VDM24373.1"/>
    </source>
</evidence>
<reference evidence="1 2" key="2">
    <citation type="submission" date="2018-11" db="EMBL/GenBank/DDBJ databases">
        <authorList>
            <consortium name="Pathogen Informatics"/>
        </authorList>
    </citation>
    <scope>NUCLEOTIDE SEQUENCE [LARGE SCALE GENOMIC DNA]</scope>
</reference>
<dbReference type="AlphaFoldDB" id="A0A183TW97"/>
<proteinExistence type="predicted"/>
<name>A0A183TW97_TOXCA</name>